<dbReference type="Pfam" id="PF12697">
    <property type="entry name" value="Abhydrolase_6"/>
    <property type="match status" value="1"/>
</dbReference>
<feature type="domain" description="AB hydrolase-1" evidence="2">
    <location>
        <begin position="66"/>
        <end position="328"/>
    </location>
</feature>
<dbReference type="FunFam" id="3.40.50.1820:FF:000270">
    <property type="entry name" value="Alpha/beta-Hydrolases superfamily protein"/>
    <property type="match status" value="1"/>
</dbReference>
<dbReference type="RefSeq" id="XP_022739128.1">
    <property type="nucleotide sequence ID" value="XM_022883393.1"/>
</dbReference>
<reference evidence="4" key="1">
    <citation type="submission" date="2025-08" db="UniProtKB">
        <authorList>
            <consortium name="RefSeq"/>
        </authorList>
    </citation>
    <scope>IDENTIFICATION</scope>
    <source>
        <tissue evidence="4">Fruit stalk</tissue>
    </source>
</reference>
<proteinExistence type="predicted"/>
<feature type="signal peptide" evidence="1">
    <location>
        <begin position="1"/>
        <end position="20"/>
    </location>
</feature>
<dbReference type="PANTHER" id="PTHR45763:SF61">
    <property type="entry name" value="AB HYDROLASE-1 DOMAIN-CONTAINING PROTEIN"/>
    <property type="match status" value="1"/>
</dbReference>
<keyword evidence="1" id="KW-0732">Signal</keyword>
<dbReference type="InterPro" id="IPR029058">
    <property type="entry name" value="AB_hydrolase_fold"/>
</dbReference>
<sequence>MHKGIILVFLIGSLAWTYQAIQPPAPKICGSPDGPPVTATRITLRDGRHLAYKEHGIPKEMAKHKIIFVHGFSSCRHDEVIVTRLSPEVVEELGIYSASFDRPGYGESDPDPRRTLKSLALDIEELADQLGLGPKFYIIGYSMGGHAVWSCLKYIPHRLAGATLLAPVINYWWPGFPGNLSTEAYHQQLPQDQWALRVAHYFPFLVYWWNTQKLFPASGVVSRRPEIFSHQDVQILPKIAKRQNHKGLVTQQGVFESLHRDMRIGFGKWEFNPLELQTPFPNNEGSVHLWMGDEDRFVPVILQRYIAERLPWIEYHELAGAGHLFPYADGMSETIIRAFLVGQKQ</sequence>
<dbReference type="GeneID" id="111291597"/>
<dbReference type="PANTHER" id="PTHR45763">
    <property type="entry name" value="HYDROLASE, ALPHA/BETA FOLD FAMILY PROTEIN, EXPRESSED-RELATED"/>
    <property type="match status" value="1"/>
</dbReference>
<accession>A0A6P5YFD6</accession>
<dbReference type="KEGG" id="dzi:111291597"/>
<gene>
    <name evidence="4" type="primary">LOC111291597</name>
</gene>
<organism evidence="3 4">
    <name type="scientific">Durio zibethinus</name>
    <name type="common">Durian</name>
    <dbReference type="NCBI Taxonomy" id="66656"/>
    <lineage>
        <taxon>Eukaryota</taxon>
        <taxon>Viridiplantae</taxon>
        <taxon>Streptophyta</taxon>
        <taxon>Embryophyta</taxon>
        <taxon>Tracheophyta</taxon>
        <taxon>Spermatophyta</taxon>
        <taxon>Magnoliopsida</taxon>
        <taxon>eudicotyledons</taxon>
        <taxon>Gunneridae</taxon>
        <taxon>Pentapetalae</taxon>
        <taxon>rosids</taxon>
        <taxon>malvids</taxon>
        <taxon>Malvales</taxon>
        <taxon>Malvaceae</taxon>
        <taxon>Helicteroideae</taxon>
        <taxon>Durio</taxon>
    </lineage>
</organism>
<dbReference type="InterPro" id="IPR000073">
    <property type="entry name" value="AB_hydrolase_1"/>
</dbReference>
<dbReference type="OrthoDB" id="294702at2759"/>
<name>A0A6P5YFD6_DURZI</name>
<evidence type="ECO:0000313" key="3">
    <source>
        <dbReference type="Proteomes" id="UP000515121"/>
    </source>
</evidence>
<protein>
    <submittedName>
        <fullName evidence="4">Uncharacterized protein LOC111291597</fullName>
    </submittedName>
</protein>
<dbReference type="Gene3D" id="3.40.50.1820">
    <property type="entry name" value="alpha/beta hydrolase"/>
    <property type="match status" value="1"/>
</dbReference>
<feature type="chain" id="PRO_5028274055" evidence="1">
    <location>
        <begin position="21"/>
        <end position="345"/>
    </location>
</feature>
<evidence type="ECO:0000313" key="4">
    <source>
        <dbReference type="RefSeq" id="XP_022739128.1"/>
    </source>
</evidence>
<evidence type="ECO:0000256" key="1">
    <source>
        <dbReference type="SAM" id="SignalP"/>
    </source>
</evidence>
<dbReference type="AlphaFoldDB" id="A0A6P5YFD6"/>
<dbReference type="Proteomes" id="UP000515121">
    <property type="component" value="Unplaced"/>
</dbReference>
<evidence type="ECO:0000259" key="2">
    <source>
        <dbReference type="Pfam" id="PF12697"/>
    </source>
</evidence>
<dbReference type="SUPFAM" id="SSF53474">
    <property type="entry name" value="alpha/beta-Hydrolases"/>
    <property type="match status" value="1"/>
</dbReference>
<keyword evidence="3" id="KW-1185">Reference proteome</keyword>